<keyword evidence="3" id="KW-1185">Reference proteome</keyword>
<dbReference type="GO" id="GO:0004803">
    <property type="term" value="F:transposase activity"/>
    <property type="evidence" value="ECO:0007669"/>
    <property type="project" value="InterPro"/>
</dbReference>
<reference evidence="2 3" key="1">
    <citation type="submission" date="2016-10" db="EMBL/GenBank/DDBJ databases">
        <authorList>
            <person name="de Groot N.N."/>
        </authorList>
    </citation>
    <scope>NUCLEOTIDE SEQUENCE [LARGE SCALE GENOMIC DNA]</scope>
    <source>
        <strain evidence="2 3">CGMCC 4.5681</strain>
    </source>
</reference>
<proteinExistence type="predicted"/>
<feature type="domain" description="Tn3 transposase DDE" evidence="1">
    <location>
        <begin position="2"/>
        <end position="76"/>
    </location>
</feature>
<dbReference type="Proteomes" id="UP000198683">
    <property type="component" value="Unassembled WGS sequence"/>
</dbReference>
<protein>
    <submittedName>
        <fullName evidence="2">Tn3 transposase DDE domain-containing protein</fullName>
    </submittedName>
</protein>
<dbReference type="AlphaFoldDB" id="A0A1G9R6Q1"/>
<dbReference type="STRING" id="683260.SAMN05421874_14340"/>
<evidence type="ECO:0000313" key="2">
    <source>
        <dbReference type="EMBL" id="SDM18908.1"/>
    </source>
</evidence>
<accession>A0A1G9R6Q1</accession>
<evidence type="ECO:0000313" key="3">
    <source>
        <dbReference type="Proteomes" id="UP000198683"/>
    </source>
</evidence>
<evidence type="ECO:0000259" key="1">
    <source>
        <dbReference type="Pfam" id="PF01526"/>
    </source>
</evidence>
<dbReference type="Pfam" id="PF01526">
    <property type="entry name" value="DDE_Tnp_Tn3"/>
    <property type="match status" value="1"/>
</dbReference>
<dbReference type="EMBL" id="FNFB01000043">
    <property type="protein sequence ID" value="SDM18908.1"/>
    <property type="molecule type" value="Genomic_DNA"/>
</dbReference>
<organism evidence="2 3">
    <name type="scientific">Nonomuraea maritima</name>
    <dbReference type="NCBI Taxonomy" id="683260"/>
    <lineage>
        <taxon>Bacteria</taxon>
        <taxon>Bacillati</taxon>
        <taxon>Actinomycetota</taxon>
        <taxon>Actinomycetes</taxon>
        <taxon>Streptosporangiales</taxon>
        <taxon>Streptosporangiaceae</taxon>
        <taxon>Nonomuraea</taxon>
    </lineage>
</organism>
<sequence length="77" mass="8963">MNLNKVITHWPDMLKVAGSLVTNQVWAYDLLRMLGRESRPIPLGQAFAEYGRIAKTEHLLRVVDPPVDDTYRRQMNR</sequence>
<dbReference type="InterPro" id="IPR002513">
    <property type="entry name" value="Tn3_Tnp_DDE_dom"/>
</dbReference>
<gene>
    <name evidence="2" type="ORF">SAMN05421874_14340</name>
</gene>
<dbReference type="GO" id="GO:0006313">
    <property type="term" value="P:DNA transposition"/>
    <property type="evidence" value="ECO:0007669"/>
    <property type="project" value="InterPro"/>
</dbReference>
<name>A0A1G9R6Q1_9ACTN</name>